<dbReference type="GO" id="GO:0016757">
    <property type="term" value="F:glycosyltransferase activity"/>
    <property type="evidence" value="ECO:0007669"/>
    <property type="project" value="InterPro"/>
</dbReference>
<protein>
    <submittedName>
        <fullName evidence="3">Glycosyltransferase</fullName>
    </submittedName>
</protein>
<feature type="domain" description="Glycosyltransferase subfamily 4-like N-terminal" evidence="2">
    <location>
        <begin position="20"/>
        <end position="164"/>
    </location>
</feature>
<dbReference type="Pfam" id="PF13439">
    <property type="entry name" value="Glyco_transf_4"/>
    <property type="match status" value="1"/>
</dbReference>
<evidence type="ECO:0000256" key="1">
    <source>
        <dbReference type="ARBA" id="ARBA00022679"/>
    </source>
</evidence>
<dbReference type="PANTHER" id="PTHR46401:SF2">
    <property type="entry name" value="GLYCOSYLTRANSFERASE WBBK-RELATED"/>
    <property type="match status" value="1"/>
</dbReference>
<dbReference type="InterPro" id="IPR028098">
    <property type="entry name" value="Glyco_trans_4-like_N"/>
</dbReference>
<proteinExistence type="predicted"/>
<reference evidence="3" key="1">
    <citation type="journal article" date="2020" name="mSystems">
        <title>Genome- and Community-Level Interaction Insights into Carbon Utilization and Element Cycling Functions of Hydrothermarchaeota in Hydrothermal Sediment.</title>
        <authorList>
            <person name="Zhou Z."/>
            <person name="Liu Y."/>
            <person name="Xu W."/>
            <person name="Pan J."/>
            <person name="Luo Z.H."/>
            <person name="Li M."/>
        </authorList>
    </citation>
    <scope>NUCLEOTIDE SEQUENCE [LARGE SCALE GENOMIC DNA]</scope>
    <source>
        <strain evidence="3">SpSt-349</strain>
    </source>
</reference>
<dbReference type="GO" id="GO:0009103">
    <property type="term" value="P:lipopolysaccharide biosynthetic process"/>
    <property type="evidence" value="ECO:0007669"/>
    <property type="project" value="TreeGrafter"/>
</dbReference>
<accession>A0A831UIQ7</accession>
<dbReference type="Gene3D" id="3.40.50.2000">
    <property type="entry name" value="Glycogen Phosphorylase B"/>
    <property type="match status" value="2"/>
</dbReference>
<name>A0A831UIQ7_GEOME</name>
<dbReference type="Pfam" id="PF13692">
    <property type="entry name" value="Glyco_trans_1_4"/>
    <property type="match status" value="1"/>
</dbReference>
<gene>
    <name evidence="3" type="ORF">ENQ87_11700</name>
</gene>
<evidence type="ECO:0000313" key="3">
    <source>
        <dbReference type="EMBL" id="HEN43009.1"/>
    </source>
</evidence>
<keyword evidence="1 3" id="KW-0808">Transferase</keyword>
<sequence>MATGEKMDIGFLRYSLCNRGGDRIVIEYVNYLARQGHSVTIHVAVVDTVFSLDPGVLIDERPMSRGRFLVHAATTDFRHQALVVDIIHLPLLAGMFNRVIYLAQAHDVEYYDNPAARWAMDKLYRLYFARNPAVIAVCDSLAETFRNRYGFSHTRTVTNGIDREIFFFDPDPRLLEIKGDRKAIVFMVRGDTFRKGIDIGKEVLRLLSQTSPSNLEVWICGERLDDRDLGFPVRNFGVVSDDRLRQILSSADIFLYPSRHEGFGLFPLEAMACGCAVVTTDAVPYALRYPCITTTRVEDVEGLAAGISRLVSEPGLLRTVIDKGMEVAKGYDMAKSRIGFANAIHEAIGDLLP</sequence>
<dbReference type="SUPFAM" id="SSF53756">
    <property type="entry name" value="UDP-Glycosyltransferase/glycogen phosphorylase"/>
    <property type="match status" value="1"/>
</dbReference>
<dbReference type="PANTHER" id="PTHR46401">
    <property type="entry name" value="GLYCOSYLTRANSFERASE WBBK-RELATED"/>
    <property type="match status" value="1"/>
</dbReference>
<dbReference type="AlphaFoldDB" id="A0A831UIQ7"/>
<comment type="caution">
    <text evidence="3">The sequence shown here is derived from an EMBL/GenBank/DDBJ whole genome shotgun (WGS) entry which is preliminary data.</text>
</comment>
<dbReference type="EMBL" id="DSOV01000051">
    <property type="protein sequence ID" value="HEN43009.1"/>
    <property type="molecule type" value="Genomic_DNA"/>
</dbReference>
<organism evidence="3">
    <name type="scientific">Geobacter metallireducens</name>
    <dbReference type="NCBI Taxonomy" id="28232"/>
    <lineage>
        <taxon>Bacteria</taxon>
        <taxon>Pseudomonadati</taxon>
        <taxon>Thermodesulfobacteriota</taxon>
        <taxon>Desulfuromonadia</taxon>
        <taxon>Geobacterales</taxon>
        <taxon>Geobacteraceae</taxon>
        <taxon>Geobacter</taxon>
    </lineage>
</organism>
<evidence type="ECO:0000259" key="2">
    <source>
        <dbReference type="Pfam" id="PF13439"/>
    </source>
</evidence>
<dbReference type="CDD" id="cd03801">
    <property type="entry name" value="GT4_PimA-like"/>
    <property type="match status" value="1"/>
</dbReference>